<feature type="binding site" evidence="8">
    <location>
        <begin position="11"/>
        <end position="14"/>
    </location>
    <ligand>
        <name>GTP</name>
        <dbReference type="ChEBI" id="CHEBI:37565"/>
    </ligand>
</feature>
<feature type="binding site" evidence="8">
    <location>
        <begin position="40"/>
        <end position="41"/>
    </location>
    <ligand>
        <name>GTP</name>
        <dbReference type="ChEBI" id="CHEBI:37565"/>
    </ligand>
</feature>
<dbReference type="InterPro" id="IPR008225">
    <property type="entry name" value="F420-0_g-glutamyl_ligase"/>
</dbReference>
<proteinExistence type="inferred from homology"/>
<feature type="binding site" evidence="8">
    <location>
        <position position="109"/>
    </location>
    <ligand>
        <name>a divalent metal cation</name>
        <dbReference type="ChEBI" id="CHEBI:60240"/>
        <label>1</label>
    </ligand>
</feature>
<evidence type="ECO:0000256" key="6">
    <source>
        <dbReference type="ARBA" id="ARBA00023134"/>
    </source>
</evidence>
<comment type="catalytic activity">
    <reaction evidence="8">
        <text>oxidized coenzyme F420-0 + GTP + L-glutamate = oxidized coenzyme F420-1 + GDP + phosphate + H(+)</text>
        <dbReference type="Rhea" id="RHEA:30555"/>
        <dbReference type="ChEBI" id="CHEBI:15378"/>
        <dbReference type="ChEBI" id="CHEBI:29985"/>
        <dbReference type="ChEBI" id="CHEBI:37565"/>
        <dbReference type="ChEBI" id="CHEBI:43474"/>
        <dbReference type="ChEBI" id="CHEBI:58189"/>
        <dbReference type="ChEBI" id="CHEBI:59907"/>
        <dbReference type="ChEBI" id="CHEBI:59920"/>
        <dbReference type="EC" id="6.3.2.31"/>
    </reaction>
</comment>
<comment type="catalytic activity">
    <reaction evidence="8">
        <text>oxidized coenzyme F420-1 + GTP + L-glutamate = oxidized coenzyme F420-2 + GDP + phosphate + H(+)</text>
        <dbReference type="Rhea" id="RHEA:30523"/>
        <dbReference type="ChEBI" id="CHEBI:15378"/>
        <dbReference type="ChEBI" id="CHEBI:29985"/>
        <dbReference type="ChEBI" id="CHEBI:37565"/>
        <dbReference type="ChEBI" id="CHEBI:43474"/>
        <dbReference type="ChEBI" id="CHEBI:57922"/>
        <dbReference type="ChEBI" id="CHEBI:58189"/>
        <dbReference type="ChEBI" id="CHEBI:59920"/>
        <dbReference type="EC" id="6.3.2.34"/>
    </reaction>
</comment>
<dbReference type="Gene3D" id="3.90.1660.10">
    <property type="entry name" value="CofE-like domain"/>
    <property type="match status" value="1"/>
</dbReference>
<comment type="pathway">
    <text evidence="8">Cofactor biosynthesis; coenzyme F420 biosynthesis.</text>
</comment>
<feature type="binding site" evidence="8">
    <location>
        <position position="151"/>
    </location>
    <ligand>
        <name>a divalent metal cation</name>
        <dbReference type="ChEBI" id="CHEBI:60240"/>
        <label>2</label>
    </ligand>
</feature>
<keyword evidence="6 8" id="KW-0342">GTP-binding</keyword>
<dbReference type="EMBL" id="FOHQ01000002">
    <property type="protein sequence ID" value="SES76522.1"/>
    <property type="molecule type" value="Genomic_DNA"/>
</dbReference>
<dbReference type="InterPro" id="IPR002847">
    <property type="entry name" value="F420-0_gamma-glut_ligase-dom"/>
</dbReference>
<keyword evidence="4 8" id="KW-0460">Magnesium</keyword>
<dbReference type="AlphaFoldDB" id="A0A1H9Z6N2"/>
<keyword evidence="5 8" id="KW-0630">Potassium</keyword>
<evidence type="ECO:0000256" key="8">
    <source>
        <dbReference type="HAMAP-Rule" id="MF_01258"/>
    </source>
</evidence>
<dbReference type="Proteomes" id="UP000243338">
    <property type="component" value="Unassembled WGS sequence"/>
</dbReference>
<feature type="binding site" evidence="8">
    <location>
        <begin position="206"/>
        <end position="213"/>
    </location>
    <ligand>
        <name>GTP</name>
        <dbReference type="ChEBI" id="CHEBI:37565"/>
    </ligand>
</feature>
<dbReference type="InterPro" id="IPR023659">
    <property type="entry name" value="F420_ligase_CofE_arc"/>
</dbReference>
<feature type="domain" description="Coenzyme F420:L-glutamate ligase-like" evidence="9">
    <location>
        <begin position="11"/>
        <end position="220"/>
    </location>
</feature>
<dbReference type="NCBIfam" id="NF009809">
    <property type="entry name" value="PRK13293.1"/>
    <property type="match status" value="1"/>
</dbReference>
<dbReference type="STRING" id="1353158.SAMN04488587_0861"/>
<keyword evidence="11" id="KW-1185">Reference proteome</keyword>
<evidence type="ECO:0000313" key="11">
    <source>
        <dbReference type="Proteomes" id="UP000243338"/>
    </source>
</evidence>
<reference evidence="11" key="1">
    <citation type="submission" date="2016-10" db="EMBL/GenBank/DDBJ databases">
        <authorList>
            <person name="Varghese N."/>
            <person name="Submissions S."/>
        </authorList>
    </citation>
    <scope>NUCLEOTIDE SEQUENCE [LARGE SCALE GENOMIC DNA]</scope>
    <source>
        <strain evidence="11">SLH 33</strain>
    </source>
</reference>
<dbReference type="GO" id="GO:0052618">
    <property type="term" value="F:coenzyme F420-0:L-glutamate ligase activity"/>
    <property type="evidence" value="ECO:0007669"/>
    <property type="project" value="UniProtKB-UniRule"/>
</dbReference>
<evidence type="ECO:0000256" key="2">
    <source>
        <dbReference type="ARBA" id="ARBA00022723"/>
    </source>
</evidence>
<dbReference type="GO" id="GO:0046872">
    <property type="term" value="F:metal ion binding"/>
    <property type="evidence" value="ECO:0007669"/>
    <property type="project" value="UniProtKB-KW"/>
</dbReference>
<feature type="binding site" evidence="8">
    <location>
        <position position="45"/>
    </location>
    <ligand>
        <name>GTP</name>
        <dbReference type="ChEBI" id="CHEBI:37565"/>
    </ligand>
</feature>
<dbReference type="GO" id="GO:0005525">
    <property type="term" value="F:GTP binding"/>
    <property type="evidence" value="ECO:0007669"/>
    <property type="project" value="UniProtKB-KW"/>
</dbReference>
<dbReference type="Pfam" id="PF01996">
    <property type="entry name" value="F420_ligase"/>
    <property type="match status" value="1"/>
</dbReference>
<dbReference type="GO" id="GO:0052645">
    <property type="term" value="P:F420-0 metabolic process"/>
    <property type="evidence" value="ECO:0007669"/>
    <property type="project" value="UniProtKB-UniRule"/>
</dbReference>
<dbReference type="UniPathway" id="UPA00071"/>
<dbReference type="EC" id="6.3.2.34" evidence="8"/>
<comment type="function">
    <text evidence="8">Catalyzes the GTP-dependent successive addition of two or more gamma-linked L-glutamates to the L-lactyl phosphodiester of 7,8-didemethyl-8-hydroxy-5-deazariboflavin (F420-0) to form coenzyme F420-0-glutamyl-glutamate (F420-2) or polyglutamated F420 derivatives.</text>
</comment>
<dbReference type="GO" id="GO:0052619">
    <property type="term" value="F:coenzyme F420-1:gamma-L-glutamate ligase activity"/>
    <property type="evidence" value="ECO:0007669"/>
    <property type="project" value="UniProtKB-UniRule"/>
</dbReference>
<accession>A0A1H9Z6N2</accession>
<keyword evidence="7 8" id="KW-0464">Manganese</keyword>
<feature type="binding site" evidence="8">
    <location>
        <position position="112"/>
    </location>
    <ligand>
        <name>GTP</name>
        <dbReference type="ChEBI" id="CHEBI:37565"/>
    </ligand>
</feature>
<evidence type="ECO:0000256" key="7">
    <source>
        <dbReference type="ARBA" id="ARBA00023211"/>
    </source>
</evidence>
<feature type="binding site" evidence="8">
    <location>
        <position position="208"/>
    </location>
    <ligand>
        <name>a divalent metal cation</name>
        <dbReference type="ChEBI" id="CHEBI:60240"/>
        <label>2</label>
    </ligand>
</feature>
<sequence>MRMELFTVDGLPLIKKGDDLAAMICERTELEDHDAVVIASTIVAKAEGAMVLKSDVVPSERAINIAKRIGKDPALVQVVLDRSVEELVKYPLLLVENLNGHVSINAGIDDSNVEDNYFLELPHDPDGSAKAIGERIADRCGKDVSVIITDTNGRAFKIGQTGVAVGVYRMHPILDWRGENDLFGNELEITEEAVADEIASAANLLMGEAAGGNPVVIVRGFDLHTRDDVSVKEMYRPDNEDIIRKGLRCLRQSSD</sequence>
<comment type="cofactor">
    <cofactor evidence="8">
        <name>Mg(2+)</name>
        <dbReference type="ChEBI" id="CHEBI:18420"/>
    </cofactor>
    <cofactor evidence="8">
        <name>Mn(2+)</name>
        <dbReference type="ChEBI" id="CHEBI:29035"/>
    </cofactor>
    <text evidence="8">Binds 2 divalent metal cations per subunit. The ions could be magnesium and/or manganese.</text>
</comment>
<evidence type="ECO:0000259" key="9">
    <source>
        <dbReference type="Pfam" id="PF01996"/>
    </source>
</evidence>
<dbReference type="PANTHER" id="PTHR47917:SF1">
    <property type="entry name" value="COENZYME F420:L-GLUTAMATE LIGASE"/>
    <property type="match status" value="1"/>
</dbReference>
<comment type="cofactor">
    <cofactor evidence="8">
        <name>K(+)</name>
        <dbReference type="ChEBI" id="CHEBI:29103"/>
    </cofactor>
    <text evidence="8">Monovalent cation. The ion could be potassium.</text>
</comment>
<protein>
    <recommendedName>
        <fullName evidence="8">Coenzyme F420:L-glutamate ligase</fullName>
        <ecNumber evidence="8">6.3.2.31</ecNumber>
        <ecNumber evidence="8">6.3.2.34</ecNumber>
    </recommendedName>
    <alternativeName>
        <fullName evidence="8">Coenzyme F420-0:L-glutamate ligase</fullName>
    </alternativeName>
    <alternativeName>
        <fullName evidence="8">Coenzyme F420-1:gamma-L-glutamate ligase</fullName>
    </alternativeName>
</protein>
<name>A0A1H9Z6N2_9EURY</name>
<evidence type="ECO:0000256" key="3">
    <source>
        <dbReference type="ARBA" id="ARBA00022741"/>
    </source>
</evidence>
<evidence type="ECO:0000313" key="10">
    <source>
        <dbReference type="EMBL" id="SES76522.1"/>
    </source>
</evidence>
<dbReference type="EC" id="6.3.2.31" evidence="8"/>
<dbReference type="HAMAP" id="MF_01258">
    <property type="entry name" value="F420_ligase_CofE"/>
    <property type="match status" value="1"/>
</dbReference>
<dbReference type="SUPFAM" id="SSF144010">
    <property type="entry name" value="CofE-like"/>
    <property type="match status" value="1"/>
</dbReference>
<feature type="binding site" evidence="8">
    <location>
        <position position="150"/>
    </location>
    <ligand>
        <name>a divalent metal cation</name>
        <dbReference type="ChEBI" id="CHEBI:60240"/>
        <label>1</label>
    </ligand>
</feature>
<dbReference type="Gene3D" id="3.30.1330.100">
    <property type="entry name" value="CofE-like"/>
    <property type="match status" value="1"/>
</dbReference>
<dbReference type="NCBIfam" id="TIGR01916">
    <property type="entry name" value="F420_cofE"/>
    <property type="match status" value="1"/>
</dbReference>
<comment type="subunit">
    <text evidence="8">Homodimer.</text>
</comment>
<dbReference type="PANTHER" id="PTHR47917">
    <property type="match status" value="1"/>
</dbReference>
<organism evidence="10 11">
    <name type="scientific">Methanococcoides vulcani</name>
    <dbReference type="NCBI Taxonomy" id="1353158"/>
    <lineage>
        <taxon>Archaea</taxon>
        <taxon>Methanobacteriati</taxon>
        <taxon>Methanobacteriota</taxon>
        <taxon>Stenosarchaea group</taxon>
        <taxon>Methanomicrobia</taxon>
        <taxon>Methanosarcinales</taxon>
        <taxon>Methanosarcinaceae</taxon>
        <taxon>Methanococcoides</taxon>
    </lineage>
</organism>
<keyword evidence="1 8" id="KW-0436">Ligase</keyword>
<evidence type="ECO:0000256" key="5">
    <source>
        <dbReference type="ARBA" id="ARBA00022958"/>
    </source>
</evidence>
<gene>
    <name evidence="8" type="primary">cofE</name>
    <name evidence="10" type="ORF">SAMN04488587_0861</name>
</gene>
<keyword evidence="2 8" id="KW-0479">Metal-binding</keyword>
<dbReference type="RefSeq" id="WP_394328882.1">
    <property type="nucleotide sequence ID" value="NZ_CAAGSJ010000001.1"/>
</dbReference>
<evidence type="ECO:0000256" key="1">
    <source>
        <dbReference type="ARBA" id="ARBA00022598"/>
    </source>
</evidence>
<keyword evidence="3 8" id="KW-0547">Nucleotide-binding</keyword>
<comment type="similarity">
    <text evidence="8">Belongs to the CofE family.</text>
</comment>
<evidence type="ECO:0000256" key="4">
    <source>
        <dbReference type="ARBA" id="ARBA00022842"/>
    </source>
</evidence>